<feature type="domain" description="TadE-like" evidence="2">
    <location>
        <begin position="18"/>
        <end position="58"/>
    </location>
</feature>
<dbReference type="RefSeq" id="WP_090477445.1">
    <property type="nucleotide sequence ID" value="NZ_FOWZ01000001.1"/>
</dbReference>
<evidence type="ECO:0000313" key="3">
    <source>
        <dbReference type="EMBL" id="SFO92932.1"/>
    </source>
</evidence>
<protein>
    <submittedName>
        <fullName evidence="3">TadE-like protein</fullName>
    </submittedName>
</protein>
<reference evidence="4" key="1">
    <citation type="submission" date="2016-10" db="EMBL/GenBank/DDBJ databases">
        <authorList>
            <person name="Varghese N."/>
            <person name="Submissions S."/>
        </authorList>
    </citation>
    <scope>NUCLEOTIDE SEQUENCE [LARGE SCALE GENOMIC DNA]</scope>
    <source>
        <strain evidence="4">CGMCC 1.7715</strain>
    </source>
</reference>
<dbReference type="InterPro" id="IPR012495">
    <property type="entry name" value="TadE-like_dom"/>
</dbReference>
<evidence type="ECO:0000313" key="4">
    <source>
        <dbReference type="Proteomes" id="UP000199331"/>
    </source>
</evidence>
<accession>A0A1I5L6X0</accession>
<sequence>MMRFTSQFSTFIKDTRGSAAEFALVLPVLILFLLGIFDVGYYAWQINRAEKAVQIGARWAVATEMVPSGLASYSFATSGGIEQGTIVPQSSFPGLTCTSSGCTCKGSCSFPTTANSSAFTSIVNRMQEIKSEIQASNVRIEYDWSGLGFSGDPNGPDVAPIVTVKLINMQHTPIYSLFTGTIALPEFAYSLTAEDSAGSYSN</sequence>
<dbReference type="EMBL" id="FOWZ01000001">
    <property type="protein sequence ID" value="SFO92932.1"/>
    <property type="molecule type" value="Genomic_DNA"/>
</dbReference>
<dbReference type="AlphaFoldDB" id="A0A1I5L6X0"/>
<proteinExistence type="predicted"/>
<organism evidence="3 4">
    <name type="scientific">Qipengyuania nanhaisediminis</name>
    <dbReference type="NCBI Taxonomy" id="604088"/>
    <lineage>
        <taxon>Bacteria</taxon>
        <taxon>Pseudomonadati</taxon>
        <taxon>Pseudomonadota</taxon>
        <taxon>Alphaproteobacteria</taxon>
        <taxon>Sphingomonadales</taxon>
        <taxon>Erythrobacteraceae</taxon>
        <taxon>Qipengyuania</taxon>
    </lineage>
</organism>
<keyword evidence="1" id="KW-0472">Membrane</keyword>
<dbReference type="STRING" id="604088.SAMN04488060_0782"/>
<dbReference type="OrthoDB" id="7187024at2"/>
<gene>
    <name evidence="3" type="ORF">SAMN04488060_0782</name>
</gene>
<dbReference type="Pfam" id="PF07811">
    <property type="entry name" value="TadE"/>
    <property type="match status" value="1"/>
</dbReference>
<name>A0A1I5L6X0_9SPHN</name>
<keyword evidence="1" id="KW-1133">Transmembrane helix</keyword>
<evidence type="ECO:0000256" key="1">
    <source>
        <dbReference type="SAM" id="Phobius"/>
    </source>
</evidence>
<keyword evidence="4" id="KW-1185">Reference proteome</keyword>
<evidence type="ECO:0000259" key="2">
    <source>
        <dbReference type="Pfam" id="PF07811"/>
    </source>
</evidence>
<keyword evidence="1" id="KW-0812">Transmembrane</keyword>
<feature type="transmembrane region" description="Helical" evidence="1">
    <location>
        <begin position="21"/>
        <end position="44"/>
    </location>
</feature>
<dbReference type="Proteomes" id="UP000199331">
    <property type="component" value="Unassembled WGS sequence"/>
</dbReference>